<evidence type="ECO:0000256" key="1">
    <source>
        <dbReference type="SAM" id="Phobius"/>
    </source>
</evidence>
<comment type="caution">
    <text evidence="2">The sequence shown here is derived from an EMBL/GenBank/DDBJ whole genome shotgun (WGS) entry which is preliminary data.</text>
</comment>
<keyword evidence="1" id="KW-1133">Transmembrane helix</keyword>
<evidence type="ECO:0000313" key="2">
    <source>
        <dbReference type="EMBL" id="OHA42795.1"/>
    </source>
</evidence>
<dbReference type="EMBL" id="MHSK01000006">
    <property type="protein sequence ID" value="OHA42795.1"/>
    <property type="molecule type" value="Genomic_DNA"/>
</dbReference>
<gene>
    <name evidence="2" type="ORF">A3G52_03255</name>
</gene>
<accession>A0A1G2P370</accession>
<name>A0A1G2P370_9BACT</name>
<dbReference type="AlphaFoldDB" id="A0A1G2P370"/>
<evidence type="ECO:0000313" key="3">
    <source>
        <dbReference type="Proteomes" id="UP000177269"/>
    </source>
</evidence>
<sequence length="70" mass="8251">MTILIVIILLAFGIIFYSSRKKKYANEPDPILKQKMIRKSFWIGFAPLILAVLYWLGWVIYFWINISGDL</sequence>
<proteinExistence type="predicted"/>
<keyword evidence="1" id="KW-0472">Membrane</keyword>
<organism evidence="2 3">
    <name type="scientific">Candidatus Taylorbacteria bacterium RIFCSPLOWO2_12_FULL_43_20</name>
    <dbReference type="NCBI Taxonomy" id="1802332"/>
    <lineage>
        <taxon>Bacteria</taxon>
        <taxon>Candidatus Tayloriibacteriota</taxon>
    </lineage>
</organism>
<feature type="transmembrane region" description="Helical" evidence="1">
    <location>
        <begin position="42"/>
        <end position="64"/>
    </location>
</feature>
<keyword evidence="1" id="KW-0812">Transmembrane</keyword>
<dbReference type="Proteomes" id="UP000177269">
    <property type="component" value="Unassembled WGS sequence"/>
</dbReference>
<reference evidence="2 3" key="1">
    <citation type="journal article" date="2016" name="Nat. Commun.">
        <title>Thousands of microbial genomes shed light on interconnected biogeochemical processes in an aquifer system.</title>
        <authorList>
            <person name="Anantharaman K."/>
            <person name="Brown C.T."/>
            <person name="Hug L.A."/>
            <person name="Sharon I."/>
            <person name="Castelle C.J."/>
            <person name="Probst A.J."/>
            <person name="Thomas B.C."/>
            <person name="Singh A."/>
            <person name="Wilkins M.J."/>
            <person name="Karaoz U."/>
            <person name="Brodie E.L."/>
            <person name="Williams K.H."/>
            <person name="Hubbard S.S."/>
            <person name="Banfield J.F."/>
        </authorList>
    </citation>
    <scope>NUCLEOTIDE SEQUENCE [LARGE SCALE GENOMIC DNA]</scope>
</reference>
<protein>
    <submittedName>
        <fullName evidence="2">Uncharacterized protein</fullName>
    </submittedName>
</protein>